<keyword evidence="3" id="KW-0732">Signal</keyword>
<feature type="region of interest" description="Disordered" evidence="2">
    <location>
        <begin position="141"/>
        <end position="210"/>
    </location>
</feature>
<feature type="signal peptide" evidence="3">
    <location>
        <begin position="1"/>
        <end position="24"/>
    </location>
</feature>
<feature type="chain" id="PRO_5031153496" description="Rho termination factor N-terminal domain-containing protein" evidence="3">
    <location>
        <begin position="25"/>
        <end position="393"/>
    </location>
</feature>
<evidence type="ECO:0000256" key="1">
    <source>
        <dbReference type="SAM" id="Coils"/>
    </source>
</evidence>
<dbReference type="EMBL" id="HBGS01025622">
    <property type="protein sequence ID" value="CAD9418856.1"/>
    <property type="molecule type" value="Transcribed_RNA"/>
</dbReference>
<gene>
    <name evidence="4" type="ORF">DSPE1174_LOCUS13032</name>
</gene>
<keyword evidence="1" id="KW-0175">Coiled coil</keyword>
<evidence type="ECO:0000256" key="3">
    <source>
        <dbReference type="SAM" id="SignalP"/>
    </source>
</evidence>
<name>A0A7S2FXC2_9STRA</name>
<proteinExistence type="predicted"/>
<evidence type="ECO:0008006" key="5">
    <source>
        <dbReference type="Google" id="ProtNLM"/>
    </source>
</evidence>
<evidence type="ECO:0000256" key="2">
    <source>
        <dbReference type="SAM" id="MobiDB-lite"/>
    </source>
</evidence>
<accession>A0A7S2FXC2</accession>
<feature type="coiled-coil region" evidence="1">
    <location>
        <begin position="96"/>
        <end position="123"/>
    </location>
</feature>
<evidence type="ECO:0000313" key="4">
    <source>
        <dbReference type="EMBL" id="CAD9418856.1"/>
    </source>
</evidence>
<dbReference type="AlphaFoldDB" id="A0A7S2FXC2"/>
<feature type="compositionally biased region" description="Polar residues" evidence="2">
    <location>
        <begin position="160"/>
        <end position="170"/>
    </location>
</feature>
<sequence length="393" mass="43905">MPSFSWRIGVSLSAVLSIAHPQLGECFSNTVTHGTHRALFSGHTSTARRSHIFHPHSSPFIGRGVVIVKMSLSAIEAILNKTKDGAEVQSSQIEILHKMNLENQALKKKVRELTSQVLQTREELETQVLYSRAVLNAANARVGKPKSQNPGSRNGGMVSSLKQQESNRGDASSYDLFSEQPESNPIIDHSEQKESNRRDPSNYAESSSAFWKEDNGQLRDMEEAVGQLSLEADLGLSEHDDNDGKEDLQEGIEDLDAAPSDLAEIKRLPDLKDLEKIEAVGADLEDLPEETFSSLPGFIDWQGSGEEGDDDVTIESETTMTTTPSFDGGEHARSKLEMEDEDWRFMGKTRIRALKVKKLRDYMKARRIPDEDELGDRYRKKEVVQIILHYLGL</sequence>
<reference evidence="4" key="1">
    <citation type="submission" date="2021-01" db="EMBL/GenBank/DDBJ databases">
        <authorList>
            <person name="Corre E."/>
            <person name="Pelletier E."/>
            <person name="Niang G."/>
            <person name="Scheremetjew M."/>
            <person name="Finn R."/>
            <person name="Kale V."/>
            <person name="Holt S."/>
            <person name="Cochrane G."/>
            <person name="Meng A."/>
            <person name="Brown T."/>
            <person name="Cohen L."/>
        </authorList>
    </citation>
    <scope>NUCLEOTIDE SEQUENCE</scope>
    <source>
        <strain evidence="4">CCMP1381</strain>
    </source>
</reference>
<feature type="compositionally biased region" description="Basic and acidic residues" evidence="2">
    <location>
        <begin position="188"/>
        <end position="200"/>
    </location>
</feature>
<organism evidence="4">
    <name type="scientific">Octactis speculum</name>
    <dbReference type="NCBI Taxonomy" id="3111310"/>
    <lineage>
        <taxon>Eukaryota</taxon>
        <taxon>Sar</taxon>
        <taxon>Stramenopiles</taxon>
        <taxon>Ochrophyta</taxon>
        <taxon>Dictyochophyceae</taxon>
        <taxon>Dictyochales</taxon>
        <taxon>Dictyochaceae</taxon>
        <taxon>Octactis</taxon>
    </lineage>
</organism>
<protein>
    <recommendedName>
        <fullName evidence="5">Rho termination factor N-terminal domain-containing protein</fullName>
    </recommendedName>
</protein>